<proteinExistence type="predicted"/>
<evidence type="ECO:0000256" key="9">
    <source>
        <dbReference type="PROSITE-ProRule" id="PRU00042"/>
    </source>
</evidence>
<feature type="domain" description="C2H2-type" evidence="11">
    <location>
        <begin position="336"/>
        <end position="363"/>
    </location>
</feature>
<dbReference type="GO" id="GO:0001227">
    <property type="term" value="F:DNA-binding transcription repressor activity, RNA polymerase II-specific"/>
    <property type="evidence" value="ECO:0007669"/>
    <property type="project" value="TreeGrafter"/>
</dbReference>
<keyword evidence="5" id="KW-0862">Zinc</keyword>
<dbReference type="Pfam" id="PF00096">
    <property type="entry name" value="zf-C2H2"/>
    <property type="match status" value="2"/>
</dbReference>
<evidence type="ECO:0000256" key="6">
    <source>
        <dbReference type="ARBA" id="ARBA00023015"/>
    </source>
</evidence>
<dbReference type="EMBL" id="CAJPVJ010000487">
    <property type="protein sequence ID" value="CAG2162647.1"/>
    <property type="molecule type" value="Genomic_DNA"/>
</dbReference>
<evidence type="ECO:0000256" key="3">
    <source>
        <dbReference type="ARBA" id="ARBA00022737"/>
    </source>
</evidence>
<evidence type="ECO:0000313" key="12">
    <source>
        <dbReference type="EMBL" id="CAD7639837.1"/>
    </source>
</evidence>
<keyword evidence="4 9" id="KW-0863">Zinc-finger</keyword>
<dbReference type="AlphaFoldDB" id="A0A7R9LE64"/>
<keyword evidence="6" id="KW-0805">Transcription regulation</keyword>
<evidence type="ECO:0000256" key="10">
    <source>
        <dbReference type="SAM" id="MobiDB-lite"/>
    </source>
</evidence>
<dbReference type="PROSITE" id="PS00028">
    <property type="entry name" value="ZINC_FINGER_C2H2_1"/>
    <property type="match status" value="3"/>
</dbReference>
<gene>
    <name evidence="12" type="ORF">ONB1V03_LOCUS2239</name>
</gene>
<keyword evidence="7" id="KW-0804">Transcription</keyword>
<protein>
    <recommendedName>
        <fullName evidence="11">C2H2-type domain-containing protein</fullName>
    </recommendedName>
</protein>
<comment type="subcellular location">
    <subcellularLocation>
        <location evidence="1">Nucleus</location>
    </subcellularLocation>
</comment>
<dbReference type="FunFam" id="3.30.160.60:FF:000557">
    <property type="entry name" value="zinc finger and SCAN domain-containing protein 29"/>
    <property type="match status" value="1"/>
</dbReference>
<dbReference type="FunFam" id="3.30.160.60:FF:000125">
    <property type="entry name" value="Putative zinc finger protein 143"/>
    <property type="match status" value="1"/>
</dbReference>
<dbReference type="PROSITE" id="PS50157">
    <property type="entry name" value="ZINC_FINGER_C2H2_2"/>
    <property type="match status" value="3"/>
</dbReference>
<feature type="domain" description="C2H2-type" evidence="11">
    <location>
        <begin position="306"/>
        <end position="335"/>
    </location>
</feature>
<dbReference type="Gene3D" id="3.30.160.60">
    <property type="entry name" value="Classic Zinc Finger"/>
    <property type="match status" value="3"/>
</dbReference>
<accession>A0A7R9LE64</accession>
<dbReference type="GO" id="GO:0008270">
    <property type="term" value="F:zinc ion binding"/>
    <property type="evidence" value="ECO:0007669"/>
    <property type="project" value="UniProtKB-KW"/>
</dbReference>
<evidence type="ECO:0000256" key="8">
    <source>
        <dbReference type="ARBA" id="ARBA00023242"/>
    </source>
</evidence>
<dbReference type="SMART" id="SM00355">
    <property type="entry name" value="ZnF_C2H2"/>
    <property type="match status" value="3"/>
</dbReference>
<dbReference type="OrthoDB" id="6504712at2759"/>
<reference evidence="12" key="1">
    <citation type="submission" date="2020-11" db="EMBL/GenBank/DDBJ databases">
        <authorList>
            <person name="Tran Van P."/>
        </authorList>
    </citation>
    <scope>NUCLEOTIDE SEQUENCE</scope>
</reference>
<evidence type="ECO:0000256" key="7">
    <source>
        <dbReference type="ARBA" id="ARBA00023163"/>
    </source>
</evidence>
<feature type="region of interest" description="Disordered" evidence="10">
    <location>
        <begin position="217"/>
        <end position="264"/>
    </location>
</feature>
<keyword evidence="2" id="KW-0479">Metal-binding</keyword>
<evidence type="ECO:0000313" key="13">
    <source>
        <dbReference type="Proteomes" id="UP000728032"/>
    </source>
</evidence>
<organism evidence="12">
    <name type="scientific">Oppiella nova</name>
    <dbReference type="NCBI Taxonomy" id="334625"/>
    <lineage>
        <taxon>Eukaryota</taxon>
        <taxon>Metazoa</taxon>
        <taxon>Ecdysozoa</taxon>
        <taxon>Arthropoda</taxon>
        <taxon>Chelicerata</taxon>
        <taxon>Arachnida</taxon>
        <taxon>Acari</taxon>
        <taxon>Acariformes</taxon>
        <taxon>Sarcoptiformes</taxon>
        <taxon>Oribatida</taxon>
        <taxon>Brachypylina</taxon>
        <taxon>Oppioidea</taxon>
        <taxon>Oppiidae</taxon>
        <taxon>Oppiella</taxon>
    </lineage>
</organism>
<name>A0A7R9LE64_9ACAR</name>
<dbReference type="GO" id="GO:0005654">
    <property type="term" value="C:nucleoplasm"/>
    <property type="evidence" value="ECO:0007669"/>
    <property type="project" value="TreeGrafter"/>
</dbReference>
<feature type="region of interest" description="Disordered" evidence="10">
    <location>
        <begin position="352"/>
        <end position="393"/>
    </location>
</feature>
<evidence type="ECO:0000256" key="5">
    <source>
        <dbReference type="ARBA" id="ARBA00022833"/>
    </source>
</evidence>
<keyword evidence="13" id="KW-1185">Reference proteome</keyword>
<evidence type="ECO:0000256" key="2">
    <source>
        <dbReference type="ARBA" id="ARBA00022723"/>
    </source>
</evidence>
<feature type="compositionally biased region" description="Basic and acidic residues" evidence="10">
    <location>
        <begin position="352"/>
        <end position="373"/>
    </location>
</feature>
<evidence type="ECO:0000259" key="11">
    <source>
        <dbReference type="PROSITE" id="PS50157"/>
    </source>
</evidence>
<evidence type="ECO:0000256" key="1">
    <source>
        <dbReference type="ARBA" id="ARBA00004123"/>
    </source>
</evidence>
<sequence>MDSSNEQHFDLSEYRVISIEENHKIAIINILNAIVSEPHLEDTNDTKAVVWKLAALVELFDDSFITSGIGAQNRFKLKDLDVLTESDLLDISTHVRNWLISYYNAESLIESLKLEDGIQEEISMAALLILNVFHQLRESIPHVKEQLDQNWVYLAEFDDQLEAMWKTDRAFSLLQTELECERIQRLADKQKLSKLEKEVNSYKRKVKQSKEMLEKLKKFASKPAPKSRKRGGGAVQTPSRRGRPKRGGATYRTDSDIEADLPPLPGTPVLLSSSGTGSSCRYCGKWFNDALKLNKHIIIHAGSKPFACDWPGCGRPFDSNYKLQRHRRCHTGERPFGCEICDKRFTRSDKLREHQRLHEKQKKKAEDEEKSRLATEGTDEQMDAKIEDQALTA</sequence>
<feature type="domain" description="C2H2-type" evidence="11">
    <location>
        <begin position="278"/>
        <end position="305"/>
    </location>
</feature>
<dbReference type="Proteomes" id="UP000728032">
    <property type="component" value="Unassembled WGS sequence"/>
</dbReference>
<dbReference type="GO" id="GO:0000978">
    <property type="term" value="F:RNA polymerase II cis-regulatory region sequence-specific DNA binding"/>
    <property type="evidence" value="ECO:0007669"/>
    <property type="project" value="TreeGrafter"/>
</dbReference>
<keyword evidence="8" id="KW-0539">Nucleus</keyword>
<keyword evidence="3" id="KW-0677">Repeat</keyword>
<feature type="compositionally biased region" description="Basic and acidic residues" evidence="10">
    <location>
        <begin position="382"/>
        <end position="393"/>
    </location>
</feature>
<dbReference type="InterPro" id="IPR013087">
    <property type="entry name" value="Znf_C2H2_type"/>
</dbReference>
<dbReference type="PANTHER" id="PTHR24399">
    <property type="entry name" value="ZINC FINGER AND BTB DOMAIN-CONTAINING"/>
    <property type="match status" value="1"/>
</dbReference>
<dbReference type="PANTHER" id="PTHR24399:SF70">
    <property type="entry name" value="C2H2-TYPE DOMAIN-CONTAINING PROTEIN"/>
    <property type="match status" value="1"/>
</dbReference>
<dbReference type="SUPFAM" id="SSF57667">
    <property type="entry name" value="beta-beta-alpha zinc fingers"/>
    <property type="match status" value="2"/>
</dbReference>
<dbReference type="EMBL" id="OC915312">
    <property type="protein sequence ID" value="CAD7639837.1"/>
    <property type="molecule type" value="Genomic_DNA"/>
</dbReference>
<evidence type="ECO:0000256" key="4">
    <source>
        <dbReference type="ARBA" id="ARBA00022771"/>
    </source>
</evidence>
<dbReference type="InterPro" id="IPR036236">
    <property type="entry name" value="Znf_C2H2_sf"/>
</dbReference>